<dbReference type="GO" id="GO:0005737">
    <property type="term" value="C:cytoplasm"/>
    <property type="evidence" value="ECO:0007669"/>
    <property type="project" value="TreeGrafter"/>
</dbReference>
<dbReference type="InterPro" id="IPR005645">
    <property type="entry name" value="FSH-like_dom"/>
</dbReference>
<accession>A0A428PAK1</accession>
<keyword evidence="4" id="KW-1185">Reference proteome</keyword>
<dbReference type="SUPFAM" id="SSF53474">
    <property type="entry name" value="alpha/beta-Hydrolases"/>
    <property type="match status" value="1"/>
</dbReference>
<evidence type="ECO:0000256" key="1">
    <source>
        <dbReference type="ARBA" id="ARBA00022801"/>
    </source>
</evidence>
<evidence type="ECO:0000259" key="2">
    <source>
        <dbReference type="Pfam" id="PF03959"/>
    </source>
</evidence>
<protein>
    <recommendedName>
        <fullName evidence="2">Serine hydrolase domain-containing protein</fullName>
    </recommendedName>
</protein>
<dbReference type="InterPro" id="IPR050593">
    <property type="entry name" value="LovG"/>
</dbReference>
<dbReference type="STRING" id="1325734.A0A428PAK1"/>
<sequence>MRFLCLHGYATNAEVLEQQLLPLRNHLPSDWEFEFLDASHEPSSIFTPSLEGDWDSLYAWYNLPLKDDIENALDDILDFIETEGPFDGILGFSQGGLMAATLLLWDASRPEGPQLPFKMAVFISTFAPHNVTTDTVMWDLNGKELAATVNGQSRETDWKVDPRTAFDFNILKSNLDKVSFPVHLLPKHNPKDDHARITIPTVFVRGQQEPNDVGFDQFLGLVSAPALQTMRHSGGHHFPKPSWEVAYMAELMIKTSLQFVSGPAGLNLAKI</sequence>
<dbReference type="Pfam" id="PF03959">
    <property type="entry name" value="FSH1"/>
    <property type="match status" value="1"/>
</dbReference>
<dbReference type="GO" id="GO:0005634">
    <property type="term" value="C:nucleus"/>
    <property type="evidence" value="ECO:0007669"/>
    <property type="project" value="TreeGrafter"/>
</dbReference>
<dbReference type="Gene3D" id="3.40.50.1820">
    <property type="entry name" value="alpha/beta hydrolase"/>
    <property type="match status" value="1"/>
</dbReference>
<name>A0A428PAK1_9HYPO</name>
<dbReference type="GO" id="GO:0016787">
    <property type="term" value="F:hydrolase activity"/>
    <property type="evidence" value="ECO:0007669"/>
    <property type="project" value="UniProtKB-KW"/>
</dbReference>
<reference evidence="3 4" key="1">
    <citation type="submission" date="2017-06" db="EMBL/GenBank/DDBJ databases">
        <title>Comparative genomic analysis of Ambrosia Fusariam Clade fungi.</title>
        <authorList>
            <person name="Stajich J.E."/>
            <person name="Carrillo J."/>
            <person name="Kijimoto T."/>
            <person name="Eskalen A."/>
            <person name="O'Donnell K."/>
            <person name="Kasson M."/>
        </authorList>
    </citation>
    <scope>NUCLEOTIDE SEQUENCE [LARGE SCALE GENOMIC DNA]</scope>
    <source>
        <strain evidence="3 4">NRRL62584</strain>
    </source>
</reference>
<dbReference type="GO" id="GO:0019748">
    <property type="term" value="P:secondary metabolic process"/>
    <property type="evidence" value="ECO:0007669"/>
    <property type="project" value="TreeGrafter"/>
</dbReference>
<dbReference type="EMBL" id="NKCI01000169">
    <property type="protein sequence ID" value="RSL50054.1"/>
    <property type="molecule type" value="Genomic_DNA"/>
</dbReference>
<dbReference type="PANTHER" id="PTHR48070">
    <property type="entry name" value="ESTERASE OVCA2"/>
    <property type="match status" value="1"/>
</dbReference>
<evidence type="ECO:0000313" key="4">
    <source>
        <dbReference type="Proteomes" id="UP000288168"/>
    </source>
</evidence>
<organism evidence="3 4">
    <name type="scientific">Fusarium duplospermum</name>
    <dbReference type="NCBI Taxonomy" id="1325734"/>
    <lineage>
        <taxon>Eukaryota</taxon>
        <taxon>Fungi</taxon>
        <taxon>Dikarya</taxon>
        <taxon>Ascomycota</taxon>
        <taxon>Pezizomycotina</taxon>
        <taxon>Sordariomycetes</taxon>
        <taxon>Hypocreomycetidae</taxon>
        <taxon>Hypocreales</taxon>
        <taxon>Nectriaceae</taxon>
        <taxon>Fusarium</taxon>
        <taxon>Fusarium solani species complex</taxon>
    </lineage>
</organism>
<dbReference type="OrthoDB" id="414698at2759"/>
<dbReference type="Proteomes" id="UP000288168">
    <property type="component" value="Unassembled WGS sequence"/>
</dbReference>
<gene>
    <name evidence="3" type="ORF">CEP54_012119</name>
</gene>
<dbReference type="AlphaFoldDB" id="A0A428PAK1"/>
<evidence type="ECO:0000313" key="3">
    <source>
        <dbReference type="EMBL" id="RSL50054.1"/>
    </source>
</evidence>
<keyword evidence="1" id="KW-0378">Hydrolase</keyword>
<feature type="domain" description="Serine hydrolase" evidence="2">
    <location>
        <begin position="2"/>
        <end position="240"/>
    </location>
</feature>
<proteinExistence type="predicted"/>
<dbReference type="PANTHER" id="PTHR48070:SF6">
    <property type="entry name" value="ESTERASE OVCA2"/>
    <property type="match status" value="1"/>
</dbReference>
<dbReference type="InterPro" id="IPR029058">
    <property type="entry name" value="AB_hydrolase_fold"/>
</dbReference>
<comment type="caution">
    <text evidence="3">The sequence shown here is derived from an EMBL/GenBank/DDBJ whole genome shotgun (WGS) entry which is preliminary data.</text>
</comment>